<feature type="compositionally biased region" description="Basic and acidic residues" evidence="1">
    <location>
        <begin position="13"/>
        <end position="34"/>
    </location>
</feature>
<dbReference type="Proteomes" id="UP000595437">
    <property type="component" value="Chromosome 1"/>
</dbReference>
<dbReference type="EMBL" id="CP045890">
    <property type="protein sequence ID" value="QQP56753.1"/>
    <property type="molecule type" value="Genomic_DNA"/>
</dbReference>
<keyword evidence="3" id="KW-1185">Reference proteome</keyword>
<feature type="region of interest" description="Disordered" evidence="1">
    <location>
        <begin position="1"/>
        <end position="38"/>
    </location>
</feature>
<feature type="compositionally biased region" description="Polar residues" evidence="1">
    <location>
        <begin position="1"/>
        <end position="10"/>
    </location>
</feature>
<reference evidence="3" key="1">
    <citation type="submission" date="2021-01" db="EMBL/GenBank/DDBJ databases">
        <title>Caligus Genome Assembly.</title>
        <authorList>
            <person name="Gallardo-Escarate C."/>
        </authorList>
    </citation>
    <scope>NUCLEOTIDE SEQUENCE [LARGE SCALE GENOMIC DNA]</scope>
</reference>
<name>A0A7T8KJ60_CALRO</name>
<sequence length="67" mass="7912">MQLPLNQPQGPQHMKENEEEEMKKGQEEEKKNAKETSYASKITSKKLKQGIVLNNPVWEKIFLDWKK</sequence>
<protein>
    <submittedName>
        <fullName evidence="2">Uncharacterized protein</fullName>
    </submittedName>
</protein>
<evidence type="ECO:0000256" key="1">
    <source>
        <dbReference type="SAM" id="MobiDB-lite"/>
    </source>
</evidence>
<proteinExistence type="predicted"/>
<gene>
    <name evidence="2" type="ORF">FKW44_001517</name>
</gene>
<evidence type="ECO:0000313" key="2">
    <source>
        <dbReference type="EMBL" id="QQP56753.1"/>
    </source>
</evidence>
<evidence type="ECO:0000313" key="3">
    <source>
        <dbReference type="Proteomes" id="UP000595437"/>
    </source>
</evidence>
<dbReference type="AlphaFoldDB" id="A0A7T8KJ60"/>
<organism evidence="2 3">
    <name type="scientific">Caligus rogercresseyi</name>
    <name type="common">Sea louse</name>
    <dbReference type="NCBI Taxonomy" id="217165"/>
    <lineage>
        <taxon>Eukaryota</taxon>
        <taxon>Metazoa</taxon>
        <taxon>Ecdysozoa</taxon>
        <taxon>Arthropoda</taxon>
        <taxon>Crustacea</taxon>
        <taxon>Multicrustacea</taxon>
        <taxon>Hexanauplia</taxon>
        <taxon>Copepoda</taxon>
        <taxon>Siphonostomatoida</taxon>
        <taxon>Caligidae</taxon>
        <taxon>Caligus</taxon>
    </lineage>
</organism>
<accession>A0A7T8KJ60</accession>